<dbReference type="AlphaFoldDB" id="A0A4Y7TTT5"/>
<proteinExistence type="predicted"/>
<organism evidence="2 3">
    <name type="scientific">Coprinellus micaceus</name>
    <name type="common">Glistening ink-cap mushroom</name>
    <name type="synonym">Coprinus micaceus</name>
    <dbReference type="NCBI Taxonomy" id="71717"/>
    <lineage>
        <taxon>Eukaryota</taxon>
        <taxon>Fungi</taxon>
        <taxon>Dikarya</taxon>
        <taxon>Basidiomycota</taxon>
        <taxon>Agaricomycotina</taxon>
        <taxon>Agaricomycetes</taxon>
        <taxon>Agaricomycetidae</taxon>
        <taxon>Agaricales</taxon>
        <taxon>Agaricineae</taxon>
        <taxon>Psathyrellaceae</taxon>
        <taxon>Coprinellus</taxon>
    </lineage>
</organism>
<dbReference type="EMBL" id="QPFP01000005">
    <property type="protein sequence ID" value="TEB37032.1"/>
    <property type="molecule type" value="Genomic_DNA"/>
</dbReference>
<accession>A0A4Y7TTT5</accession>
<keyword evidence="3" id="KW-1185">Reference proteome</keyword>
<dbReference type="Proteomes" id="UP000298030">
    <property type="component" value="Unassembled WGS sequence"/>
</dbReference>
<protein>
    <recommendedName>
        <fullName evidence="4">Ubiquitin-like domain-containing protein</fullName>
    </recommendedName>
</protein>
<keyword evidence="1" id="KW-0732">Signal</keyword>
<sequence>MLLGLKLLLCTFASIWTLTSANPPTEHFGRSDEYGVEARDFMDAYFEGGLDARHYGFEAPVEERSTRDYDTLLHAREIIDEIMSSLHLERDLYEDPEEHVVRSGGTVTLVTVHYPAQRMGWVFEVDPAANPTFELIKSYITGYFATHATTIQNGQMKLFYKGAERADTASLLGAPSSYRREKLFMFSSQGEDHLARRAHPCLEEGFLQELGGRCRV</sequence>
<evidence type="ECO:0000313" key="2">
    <source>
        <dbReference type="EMBL" id="TEB37032.1"/>
    </source>
</evidence>
<evidence type="ECO:0008006" key="4">
    <source>
        <dbReference type="Google" id="ProtNLM"/>
    </source>
</evidence>
<evidence type="ECO:0000313" key="3">
    <source>
        <dbReference type="Proteomes" id="UP000298030"/>
    </source>
</evidence>
<evidence type="ECO:0000256" key="1">
    <source>
        <dbReference type="SAM" id="SignalP"/>
    </source>
</evidence>
<name>A0A4Y7TTT5_COPMI</name>
<feature type="chain" id="PRO_5021280588" description="Ubiquitin-like domain-containing protein" evidence="1">
    <location>
        <begin position="22"/>
        <end position="216"/>
    </location>
</feature>
<gene>
    <name evidence="2" type="ORF">FA13DRAFT_1810497</name>
</gene>
<reference evidence="2 3" key="1">
    <citation type="journal article" date="2019" name="Nat. Ecol. Evol.">
        <title>Megaphylogeny resolves global patterns of mushroom evolution.</title>
        <authorList>
            <person name="Varga T."/>
            <person name="Krizsan K."/>
            <person name="Foldi C."/>
            <person name="Dima B."/>
            <person name="Sanchez-Garcia M."/>
            <person name="Sanchez-Ramirez S."/>
            <person name="Szollosi G.J."/>
            <person name="Szarkandi J.G."/>
            <person name="Papp V."/>
            <person name="Albert L."/>
            <person name="Andreopoulos W."/>
            <person name="Angelini C."/>
            <person name="Antonin V."/>
            <person name="Barry K.W."/>
            <person name="Bougher N.L."/>
            <person name="Buchanan P."/>
            <person name="Buyck B."/>
            <person name="Bense V."/>
            <person name="Catcheside P."/>
            <person name="Chovatia M."/>
            <person name="Cooper J."/>
            <person name="Damon W."/>
            <person name="Desjardin D."/>
            <person name="Finy P."/>
            <person name="Geml J."/>
            <person name="Haridas S."/>
            <person name="Hughes K."/>
            <person name="Justo A."/>
            <person name="Karasinski D."/>
            <person name="Kautmanova I."/>
            <person name="Kiss B."/>
            <person name="Kocsube S."/>
            <person name="Kotiranta H."/>
            <person name="LaButti K.M."/>
            <person name="Lechner B.E."/>
            <person name="Liimatainen K."/>
            <person name="Lipzen A."/>
            <person name="Lukacs Z."/>
            <person name="Mihaltcheva S."/>
            <person name="Morgado L.N."/>
            <person name="Niskanen T."/>
            <person name="Noordeloos M.E."/>
            <person name="Ohm R.A."/>
            <person name="Ortiz-Santana B."/>
            <person name="Ovrebo C."/>
            <person name="Racz N."/>
            <person name="Riley R."/>
            <person name="Savchenko A."/>
            <person name="Shiryaev A."/>
            <person name="Soop K."/>
            <person name="Spirin V."/>
            <person name="Szebenyi C."/>
            <person name="Tomsovsky M."/>
            <person name="Tulloss R.E."/>
            <person name="Uehling J."/>
            <person name="Grigoriev I.V."/>
            <person name="Vagvolgyi C."/>
            <person name="Papp T."/>
            <person name="Martin F.M."/>
            <person name="Miettinen O."/>
            <person name="Hibbett D.S."/>
            <person name="Nagy L.G."/>
        </authorList>
    </citation>
    <scope>NUCLEOTIDE SEQUENCE [LARGE SCALE GENOMIC DNA]</scope>
    <source>
        <strain evidence="2 3">FP101781</strain>
    </source>
</reference>
<comment type="caution">
    <text evidence="2">The sequence shown here is derived from an EMBL/GenBank/DDBJ whole genome shotgun (WGS) entry which is preliminary data.</text>
</comment>
<feature type="signal peptide" evidence="1">
    <location>
        <begin position="1"/>
        <end position="21"/>
    </location>
</feature>